<reference evidence="1" key="1">
    <citation type="journal article" date="2015" name="Nature">
        <title>Complex archaea that bridge the gap between prokaryotes and eukaryotes.</title>
        <authorList>
            <person name="Spang A."/>
            <person name="Saw J.H."/>
            <person name="Jorgensen S.L."/>
            <person name="Zaremba-Niedzwiedzka K."/>
            <person name="Martijn J."/>
            <person name="Lind A.E."/>
            <person name="van Eijk R."/>
            <person name="Schleper C."/>
            <person name="Guy L."/>
            <person name="Ettema T.J."/>
        </authorList>
    </citation>
    <scope>NUCLEOTIDE SEQUENCE</scope>
</reference>
<comment type="caution">
    <text evidence="1">The sequence shown here is derived from an EMBL/GenBank/DDBJ whole genome shotgun (WGS) entry which is preliminary data.</text>
</comment>
<dbReference type="EMBL" id="LAZR01015592">
    <property type="protein sequence ID" value="KKM08249.1"/>
    <property type="molecule type" value="Genomic_DNA"/>
</dbReference>
<sequence length="201" mass="22823">MSLTTEEVAVCNQALDRVGSKNFTYAVQTSVEALKCITIYTQTRDALLRSFEWSFASARKTLSPEVNDPEFEWDYRFKLPDDFLRYKSDYGLSDSYAVDARFTIEGKYYLTNNDEVDLLYIKKVENPDDFDPLFTEVLILTLAKKLIPALAGTKNPGLVESVDKDLADALSHARVVCRQESNVSGRSDWRQARHSVNTNSP</sequence>
<organism evidence="1">
    <name type="scientific">marine sediment metagenome</name>
    <dbReference type="NCBI Taxonomy" id="412755"/>
    <lineage>
        <taxon>unclassified sequences</taxon>
        <taxon>metagenomes</taxon>
        <taxon>ecological metagenomes</taxon>
    </lineage>
</organism>
<evidence type="ECO:0008006" key="2">
    <source>
        <dbReference type="Google" id="ProtNLM"/>
    </source>
</evidence>
<protein>
    <recommendedName>
        <fullName evidence="2">Tail tubular protein A</fullName>
    </recommendedName>
</protein>
<proteinExistence type="predicted"/>
<gene>
    <name evidence="1" type="ORF">LCGC14_1725780</name>
</gene>
<evidence type="ECO:0000313" key="1">
    <source>
        <dbReference type="EMBL" id="KKM08249.1"/>
    </source>
</evidence>
<dbReference type="AlphaFoldDB" id="A0A0F9HAY5"/>
<name>A0A0F9HAY5_9ZZZZ</name>
<accession>A0A0F9HAY5</accession>